<protein>
    <submittedName>
        <fullName evidence="3">GNAT family N-acetyltransferase</fullName>
    </submittedName>
</protein>
<dbReference type="SUPFAM" id="SSF55729">
    <property type="entry name" value="Acyl-CoA N-acyltransferases (Nat)"/>
    <property type="match status" value="1"/>
</dbReference>
<dbReference type="Gene3D" id="3.40.630.30">
    <property type="match status" value="1"/>
</dbReference>
<reference evidence="3 4" key="1">
    <citation type="submission" date="2020-10" db="EMBL/GenBank/DDBJ databases">
        <title>Genome sequencing of Massilia sp. LPB0304.</title>
        <authorList>
            <person name="Kim J."/>
        </authorList>
    </citation>
    <scope>NUCLEOTIDE SEQUENCE [LARGE SCALE GENOMIC DNA]</scope>
    <source>
        <strain evidence="3 4">LPB0304</strain>
    </source>
</reference>
<feature type="domain" description="N-acetyltransferase" evidence="2">
    <location>
        <begin position="14"/>
        <end position="170"/>
    </location>
</feature>
<gene>
    <name evidence="3" type="ORF">LPB04_00760</name>
</gene>
<keyword evidence="1" id="KW-0472">Membrane</keyword>
<organism evidence="3 4">
    <name type="scientific">Massilia litorea</name>
    <dbReference type="NCBI Taxonomy" id="2769491"/>
    <lineage>
        <taxon>Bacteria</taxon>
        <taxon>Pseudomonadati</taxon>
        <taxon>Pseudomonadota</taxon>
        <taxon>Betaproteobacteria</taxon>
        <taxon>Burkholderiales</taxon>
        <taxon>Oxalobacteraceae</taxon>
        <taxon>Telluria group</taxon>
        <taxon>Massilia</taxon>
    </lineage>
</organism>
<proteinExistence type="predicted"/>
<dbReference type="GO" id="GO:0005737">
    <property type="term" value="C:cytoplasm"/>
    <property type="evidence" value="ECO:0007669"/>
    <property type="project" value="TreeGrafter"/>
</dbReference>
<feature type="transmembrane region" description="Helical" evidence="1">
    <location>
        <begin position="68"/>
        <end position="89"/>
    </location>
</feature>
<keyword evidence="1" id="KW-0812">Transmembrane</keyword>
<dbReference type="InterPro" id="IPR016181">
    <property type="entry name" value="Acyl_CoA_acyltransferase"/>
</dbReference>
<evidence type="ECO:0000259" key="2">
    <source>
        <dbReference type="PROSITE" id="PS51186"/>
    </source>
</evidence>
<keyword evidence="4" id="KW-1185">Reference proteome</keyword>
<dbReference type="PANTHER" id="PTHR43792">
    <property type="entry name" value="GNAT FAMILY, PUTATIVE (AFU_ORTHOLOGUE AFUA_3G00765)-RELATED-RELATED"/>
    <property type="match status" value="1"/>
</dbReference>
<evidence type="ECO:0000313" key="4">
    <source>
        <dbReference type="Proteomes" id="UP000593875"/>
    </source>
</evidence>
<evidence type="ECO:0000313" key="3">
    <source>
        <dbReference type="EMBL" id="QOL49900.1"/>
    </source>
</evidence>
<dbReference type="GO" id="GO:0008999">
    <property type="term" value="F:protein-N-terminal-alanine acetyltransferase activity"/>
    <property type="evidence" value="ECO:0007669"/>
    <property type="project" value="TreeGrafter"/>
</dbReference>
<keyword evidence="1" id="KW-1133">Transmembrane helix</keyword>
<dbReference type="KEGG" id="mlir:LPB04_00760"/>
<dbReference type="Proteomes" id="UP000593875">
    <property type="component" value="Chromosome"/>
</dbReference>
<sequence>MPESMPPVLTTGRLTLRPLAAGDEAALFAIFSDPEVVRYWSRNAWTDMAQADEMLAAALRDYADGGGLRYGIVVSATGALIGVASLFAFNRDNRRCDLGYALGSRHWGHGYVSEALVPVLEHAFGALGMNRIEADIDPQNLASGRVLEKLGFRQEGFMPERWIVHGETADTVFYGLLKRYWDERAPSRSSVDAAG</sequence>
<dbReference type="InterPro" id="IPR000182">
    <property type="entry name" value="GNAT_dom"/>
</dbReference>
<dbReference type="PANTHER" id="PTHR43792:SF9">
    <property type="entry name" value="RIBOSOMAL-PROTEIN-ALANINE ACETYLTRANSFERASE"/>
    <property type="match status" value="1"/>
</dbReference>
<dbReference type="PROSITE" id="PS51186">
    <property type="entry name" value="GNAT"/>
    <property type="match status" value="1"/>
</dbReference>
<dbReference type="AlphaFoldDB" id="A0A7L9U4X2"/>
<dbReference type="InterPro" id="IPR051531">
    <property type="entry name" value="N-acetyltransferase"/>
</dbReference>
<name>A0A7L9U4X2_9BURK</name>
<dbReference type="EMBL" id="CP062941">
    <property type="protein sequence ID" value="QOL49900.1"/>
    <property type="molecule type" value="Genomic_DNA"/>
</dbReference>
<evidence type="ECO:0000256" key="1">
    <source>
        <dbReference type="SAM" id="Phobius"/>
    </source>
</evidence>
<keyword evidence="3" id="KW-0808">Transferase</keyword>
<dbReference type="RefSeq" id="WP_193686924.1">
    <property type="nucleotide sequence ID" value="NZ_CP062941.1"/>
</dbReference>
<dbReference type="Pfam" id="PF13302">
    <property type="entry name" value="Acetyltransf_3"/>
    <property type="match status" value="1"/>
</dbReference>
<accession>A0A7L9U4X2</accession>